<protein>
    <submittedName>
        <fullName evidence="1">Uncharacterized protein</fullName>
    </submittedName>
</protein>
<gene>
    <name evidence="1" type="ORF">POPTR_012G043100</name>
</gene>
<evidence type="ECO:0000313" key="1">
    <source>
        <dbReference type="EMBL" id="PNT09414.1"/>
    </source>
</evidence>
<dbReference type="AlphaFoldDB" id="A0A2K1Y8R6"/>
<dbReference type="EMBL" id="CM009301">
    <property type="protein sequence ID" value="PNT09414.1"/>
    <property type="molecule type" value="Genomic_DNA"/>
</dbReference>
<dbReference type="Proteomes" id="UP000006729">
    <property type="component" value="Chromosome 12"/>
</dbReference>
<evidence type="ECO:0000313" key="2">
    <source>
        <dbReference type="Proteomes" id="UP000006729"/>
    </source>
</evidence>
<reference evidence="1 2" key="1">
    <citation type="journal article" date="2006" name="Science">
        <title>The genome of black cottonwood, Populus trichocarpa (Torr. &amp; Gray).</title>
        <authorList>
            <person name="Tuskan G.A."/>
            <person name="Difazio S."/>
            <person name="Jansson S."/>
            <person name="Bohlmann J."/>
            <person name="Grigoriev I."/>
            <person name="Hellsten U."/>
            <person name="Putnam N."/>
            <person name="Ralph S."/>
            <person name="Rombauts S."/>
            <person name="Salamov A."/>
            <person name="Schein J."/>
            <person name="Sterck L."/>
            <person name="Aerts A."/>
            <person name="Bhalerao R.R."/>
            <person name="Bhalerao R.P."/>
            <person name="Blaudez D."/>
            <person name="Boerjan W."/>
            <person name="Brun A."/>
            <person name="Brunner A."/>
            <person name="Busov V."/>
            <person name="Campbell M."/>
            <person name="Carlson J."/>
            <person name="Chalot M."/>
            <person name="Chapman J."/>
            <person name="Chen G.L."/>
            <person name="Cooper D."/>
            <person name="Coutinho P.M."/>
            <person name="Couturier J."/>
            <person name="Covert S."/>
            <person name="Cronk Q."/>
            <person name="Cunningham R."/>
            <person name="Davis J."/>
            <person name="Degroeve S."/>
            <person name="Dejardin A."/>
            <person name="Depamphilis C."/>
            <person name="Detter J."/>
            <person name="Dirks B."/>
            <person name="Dubchak I."/>
            <person name="Duplessis S."/>
            <person name="Ehlting J."/>
            <person name="Ellis B."/>
            <person name="Gendler K."/>
            <person name="Goodstein D."/>
            <person name="Gribskov M."/>
            <person name="Grimwood J."/>
            <person name="Groover A."/>
            <person name="Gunter L."/>
            <person name="Hamberger B."/>
            <person name="Heinze B."/>
            <person name="Helariutta Y."/>
            <person name="Henrissat B."/>
            <person name="Holligan D."/>
            <person name="Holt R."/>
            <person name="Huang W."/>
            <person name="Islam-Faridi N."/>
            <person name="Jones S."/>
            <person name="Jones-Rhoades M."/>
            <person name="Jorgensen R."/>
            <person name="Joshi C."/>
            <person name="Kangasjarvi J."/>
            <person name="Karlsson J."/>
            <person name="Kelleher C."/>
            <person name="Kirkpatrick R."/>
            <person name="Kirst M."/>
            <person name="Kohler A."/>
            <person name="Kalluri U."/>
            <person name="Larimer F."/>
            <person name="Leebens-Mack J."/>
            <person name="Leple J.C."/>
            <person name="Locascio P."/>
            <person name="Lou Y."/>
            <person name="Lucas S."/>
            <person name="Martin F."/>
            <person name="Montanini B."/>
            <person name="Napoli C."/>
            <person name="Nelson D.R."/>
            <person name="Nelson C."/>
            <person name="Nieminen K."/>
            <person name="Nilsson O."/>
            <person name="Pereda V."/>
            <person name="Peter G."/>
            <person name="Philippe R."/>
            <person name="Pilate G."/>
            <person name="Poliakov A."/>
            <person name="Razumovskaya J."/>
            <person name="Richardson P."/>
            <person name="Rinaldi C."/>
            <person name="Ritland K."/>
            <person name="Rouze P."/>
            <person name="Ryaboy D."/>
            <person name="Schmutz J."/>
            <person name="Schrader J."/>
            <person name="Segerman B."/>
            <person name="Shin H."/>
            <person name="Siddiqui A."/>
            <person name="Sterky F."/>
            <person name="Terry A."/>
            <person name="Tsai C.J."/>
            <person name="Uberbacher E."/>
            <person name="Unneberg P."/>
            <person name="Vahala J."/>
            <person name="Wall K."/>
            <person name="Wessler S."/>
            <person name="Yang G."/>
            <person name="Yin T."/>
            <person name="Douglas C."/>
            <person name="Marra M."/>
            <person name="Sandberg G."/>
            <person name="Van de Peer Y."/>
            <person name="Rokhsar D."/>
        </authorList>
    </citation>
    <scope>NUCLEOTIDE SEQUENCE [LARGE SCALE GENOMIC DNA]</scope>
    <source>
        <strain evidence="2">cv. Nisqually</strain>
    </source>
</reference>
<proteinExistence type="predicted"/>
<sequence>MAKNQDQENMRWDKRLEECYDIFSKSGGASNIFLRDLYENIPKYPRTKNETLQKELSMNIIFALVWDWAQT</sequence>
<keyword evidence="2" id="KW-1185">Reference proteome</keyword>
<dbReference type="InParanoid" id="A0A2K1Y8R6"/>
<accession>A0A2K1Y8R6</accession>
<name>A0A2K1Y8R6_POPTR</name>
<organism evidence="1 2">
    <name type="scientific">Populus trichocarpa</name>
    <name type="common">Western balsam poplar</name>
    <name type="synonym">Populus balsamifera subsp. trichocarpa</name>
    <dbReference type="NCBI Taxonomy" id="3694"/>
    <lineage>
        <taxon>Eukaryota</taxon>
        <taxon>Viridiplantae</taxon>
        <taxon>Streptophyta</taxon>
        <taxon>Embryophyta</taxon>
        <taxon>Tracheophyta</taxon>
        <taxon>Spermatophyta</taxon>
        <taxon>Magnoliopsida</taxon>
        <taxon>eudicotyledons</taxon>
        <taxon>Gunneridae</taxon>
        <taxon>Pentapetalae</taxon>
        <taxon>rosids</taxon>
        <taxon>fabids</taxon>
        <taxon>Malpighiales</taxon>
        <taxon>Salicaceae</taxon>
        <taxon>Saliceae</taxon>
        <taxon>Populus</taxon>
    </lineage>
</organism>